<dbReference type="AlphaFoldDB" id="A0A1W1I778"/>
<evidence type="ECO:0000256" key="2">
    <source>
        <dbReference type="ARBA" id="ARBA00008358"/>
    </source>
</evidence>
<accession>A0A1W1I778</accession>
<dbReference type="GO" id="GO:0015628">
    <property type="term" value="P:protein secretion by the type II secretion system"/>
    <property type="evidence" value="ECO:0007669"/>
    <property type="project" value="InterPro"/>
</dbReference>
<keyword evidence="4" id="KW-0488">Methylation</keyword>
<dbReference type="NCBIfam" id="TIGR02532">
    <property type="entry name" value="IV_pilin_GFxxxE"/>
    <property type="match status" value="1"/>
</dbReference>
<protein>
    <submittedName>
        <fullName evidence="10">Putative Type II secretion system protein I</fullName>
    </submittedName>
</protein>
<evidence type="ECO:0000313" key="10">
    <source>
        <dbReference type="EMBL" id="SLM48898.1"/>
    </source>
</evidence>
<dbReference type="InterPro" id="IPR010052">
    <property type="entry name" value="T2SS_protein-GspI"/>
</dbReference>
<name>A0A1W1I778_9BACT</name>
<evidence type="ECO:0000256" key="5">
    <source>
        <dbReference type="ARBA" id="ARBA00022519"/>
    </source>
</evidence>
<evidence type="ECO:0000256" key="9">
    <source>
        <dbReference type="SAM" id="Phobius"/>
    </source>
</evidence>
<comment type="similarity">
    <text evidence="2">Belongs to the GSP I family.</text>
</comment>
<dbReference type="Pfam" id="PF07963">
    <property type="entry name" value="N_methyl"/>
    <property type="match status" value="1"/>
</dbReference>
<dbReference type="Proteomes" id="UP000192042">
    <property type="component" value="Chromosome I"/>
</dbReference>
<keyword evidence="11" id="KW-1185">Reference proteome</keyword>
<dbReference type="STRING" id="1325564.NSJP_2731"/>
<sequence>MHDARGFTLLEVLIALAILAMALPILLGLRNFDLSLYSRAEDIAAATMLAQEKLMEAEAATAFPLGETGGDFQTPPPGAQSLIDFQHRAEKYRWKRFVMTTMLPNVREVKIQIIWPQGATEEMVEVSTYVFSSASL</sequence>
<dbReference type="PANTHER" id="PTHR38779">
    <property type="entry name" value="TYPE II SECRETION SYSTEM PROTEIN I-RELATED"/>
    <property type="match status" value="1"/>
</dbReference>
<gene>
    <name evidence="10" type="ORF">NSJP_2731</name>
</gene>
<organism evidence="10 11">
    <name type="scientific">Nitrospira japonica</name>
    <dbReference type="NCBI Taxonomy" id="1325564"/>
    <lineage>
        <taxon>Bacteria</taxon>
        <taxon>Pseudomonadati</taxon>
        <taxon>Nitrospirota</taxon>
        <taxon>Nitrospiria</taxon>
        <taxon>Nitrospirales</taxon>
        <taxon>Nitrospiraceae</taxon>
        <taxon>Nitrospira</taxon>
    </lineage>
</organism>
<evidence type="ECO:0000256" key="3">
    <source>
        <dbReference type="ARBA" id="ARBA00022475"/>
    </source>
</evidence>
<evidence type="ECO:0000256" key="1">
    <source>
        <dbReference type="ARBA" id="ARBA00004377"/>
    </source>
</evidence>
<keyword evidence="5" id="KW-0997">Cell inner membrane</keyword>
<feature type="transmembrane region" description="Helical" evidence="9">
    <location>
        <begin position="6"/>
        <end position="29"/>
    </location>
</feature>
<dbReference type="GO" id="GO:0005886">
    <property type="term" value="C:plasma membrane"/>
    <property type="evidence" value="ECO:0007669"/>
    <property type="project" value="UniProtKB-SubCell"/>
</dbReference>
<dbReference type="KEGG" id="nja:NSJP_2731"/>
<comment type="subcellular location">
    <subcellularLocation>
        <location evidence="1">Cell inner membrane</location>
        <topology evidence="1">Single-pass membrane protein</topology>
    </subcellularLocation>
</comment>
<keyword evidence="3" id="KW-1003">Cell membrane</keyword>
<dbReference type="EMBL" id="LT828648">
    <property type="protein sequence ID" value="SLM48898.1"/>
    <property type="molecule type" value="Genomic_DNA"/>
</dbReference>
<dbReference type="GO" id="GO:0015627">
    <property type="term" value="C:type II protein secretion system complex"/>
    <property type="evidence" value="ECO:0007669"/>
    <property type="project" value="InterPro"/>
</dbReference>
<evidence type="ECO:0000256" key="7">
    <source>
        <dbReference type="ARBA" id="ARBA00022989"/>
    </source>
</evidence>
<evidence type="ECO:0000313" key="11">
    <source>
        <dbReference type="Proteomes" id="UP000192042"/>
    </source>
</evidence>
<keyword evidence="6 9" id="KW-0812">Transmembrane</keyword>
<dbReference type="InterPro" id="IPR012902">
    <property type="entry name" value="N_methyl_site"/>
</dbReference>
<keyword evidence="8 9" id="KW-0472">Membrane</keyword>
<evidence type="ECO:0000256" key="6">
    <source>
        <dbReference type="ARBA" id="ARBA00022692"/>
    </source>
</evidence>
<keyword evidence="7 9" id="KW-1133">Transmembrane helix</keyword>
<evidence type="ECO:0000256" key="8">
    <source>
        <dbReference type="ARBA" id="ARBA00023136"/>
    </source>
</evidence>
<reference evidence="10 11" key="1">
    <citation type="submission" date="2017-03" db="EMBL/GenBank/DDBJ databases">
        <authorList>
            <person name="Afonso C.L."/>
            <person name="Miller P.J."/>
            <person name="Scott M.A."/>
            <person name="Spackman E."/>
            <person name="Goraichik I."/>
            <person name="Dimitrov K.M."/>
            <person name="Suarez D.L."/>
            <person name="Swayne D.E."/>
        </authorList>
    </citation>
    <scope>NUCLEOTIDE SEQUENCE [LARGE SCALE GENOMIC DNA]</scope>
    <source>
        <strain evidence="10">Genome sequencing of Nitrospira japonica strain NJ11</strain>
    </source>
</reference>
<evidence type="ECO:0000256" key="4">
    <source>
        <dbReference type="ARBA" id="ARBA00022481"/>
    </source>
</evidence>
<dbReference type="PANTHER" id="PTHR38779:SF2">
    <property type="entry name" value="TYPE II SECRETION SYSTEM PROTEIN I-RELATED"/>
    <property type="match status" value="1"/>
</dbReference>
<proteinExistence type="inferred from homology"/>